<dbReference type="PANTHER" id="PTHR10963">
    <property type="entry name" value="GLYCOSYL HYDROLASE-RELATED"/>
    <property type="match status" value="1"/>
</dbReference>
<dbReference type="EMBL" id="CAJNDS010000448">
    <property type="protein sequence ID" value="CAE7207679.1"/>
    <property type="molecule type" value="Genomic_DNA"/>
</dbReference>
<feature type="chain" id="PRO_5032845392" evidence="2">
    <location>
        <begin position="26"/>
        <end position="513"/>
    </location>
</feature>
<dbReference type="OrthoDB" id="417205at2759"/>
<comment type="caution">
    <text evidence="4">The sequence shown here is derived from an EMBL/GenBank/DDBJ whole genome shotgun (WGS) entry which is preliminary data.</text>
</comment>
<dbReference type="Pfam" id="PF00722">
    <property type="entry name" value="Glyco_hydro_16"/>
    <property type="match status" value="1"/>
</dbReference>
<feature type="signal peptide" evidence="2">
    <location>
        <begin position="1"/>
        <end position="25"/>
    </location>
</feature>
<dbReference type="Gene3D" id="2.60.120.200">
    <property type="match status" value="1"/>
</dbReference>
<dbReference type="SUPFAM" id="SSF49899">
    <property type="entry name" value="Concanavalin A-like lectins/glucanases"/>
    <property type="match status" value="1"/>
</dbReference>
<dbReference type="InterPro" id="IPR050546">
    <property type="entry name" value="Glycosyl_Hydrlase_16"/>
</dbReference>
<comment type="similarity">
    <text evidence="1">Belongs to the glycosyl hydrolase 16 family.</text>
</comment>
<dbReference type="GO" id="GO:0005975">
    <property type="term" value="P:carbohydrate metabolic process"/>
    <property type="evidence" value="ECO:0007669"/>
    <property type="project" value="InterPro"/>
</dbReference>
<dbReference type="PANTHER" id="PTHR10963:SF55">
    <property type="entry name" value="GLYCOSIDE HYDROLASE FAMILY 16 PROTEIN"/>
    <property type="match status" value="1"/>
</dbReference>
<evidence type="ECO:0000256" key="1">
    <source>
        <dbReference type="ARBA" id="ARBA00006865"/>
    </source>
</evidence>
<organism evidence="4 5">
    <name type="scientific">Symbiodinium natans</name>
    <dbReference type="NCBI Taxonomy" id="878477"/>
    <lineage>
        <taxon>Eukaryota</taxon>
        <taxon>Sar</taxon>
        <taxon>Alveolata</taxon>
        <taxon>Dinophyceae</taxon>
        <taxon>Suessiales</taxon>
        <taxon>Symbiodiniaceae</taxon>
        <taxon>Symbiodinium</taxon>
    </lineage>
</organism>
<dbReference type="AlphaFoldDB" id="A0A812JIS6"/>
<dbReference type="CDD" id="cd08023">
    <property type="entry name" value="GH16_laminarinase_like"/>
    <property type="match status" value="1"/>
</dbReference>
<sequence>MSSLSRLRLTMAVPTLLLSLQLVGAVNLESSVKADGSMSRAAHMKRQHHIHRPHVKYHSLPLSWGGSHATPSILAEIDEATRDEQDNASKSARATTTLPPVRQDGKFPVINEWACALMCAGHAKDGCCSYKDNAQRVGDENDGDNFEDDTGLCEFQEGYAFVDSKEADEWASAACFAGYETSKCAEWRRGRCNGLGKTETASMGLPIWELVWEDNFDHLTCVPDSAGVLRPNPHYWTAEVGYKRGKELSWYQPQNAECKDGRLIITARREQTKPGAQCELSNYNPGASDPVLNDASCSICGPPNFTYGAPCDLLQNDDSGAPVCDCSGGAEYTSASLLTRNKVEISYGMVEMRAKIDTRPGAWTSLWSVGDVDGVPWPKNGQIDILDAFQGMMKASVVHAGESGLPSEAIQHAAARTTTPEWEQVYHTWTMEWDKDFVSMRVDRQEVMRLELSVANPERTTWPNPFTNDKKFFLILNLAVGGSSGGDPSVSDFPVKFEVDYIKYFQKKSRTDR</sequence>
<evidence type="ECO:0000313" key="5">
    <source>
        <dbReference type="Proteomes" id="UP000604046"/>
    </source>
</evidence>
<keyword evidence="5" id="KW-1185">Reference proteome</keyword>
<keyword evidence="2" id="KW-0732">Signal</keyword>
<proteinExistence type="inferred from homology"/>
<dbReference type="InterPro" id="IPR013320">
    <property type="entry name" value="ConA-like_dom_sf"/>
</dbReference>
<reference evidence="4" key="1">
    <citation type="submission" date="2021-02" db="EMBL/GenBank/DDBJ databases">
        <authorList>
            <person name="Dougan E. K."/>
            <person name="Rhodes N."/>
            <person name="Thang M."/>
            <person name="Chan C."/>
        </authorList>
    </citation>
    <scope>NUCLEOTIDE SEQUENCE</scope>
</reference>
<feature type="domain" description="GH16" evidence="3">
    <location>
        <begin position="200"/>
        <end position="510"/>
    </location>
</feature>
<name>A0A812JIS6_9DINO</name>
<dbReference type="Proteomes" id="UP000604046">
    <property type="component" value="Unassembled WGS sequence"/>
</dbReference>
<dbReference type="InterPro" id="IPR000757">
    <property type="entry name" value="Beta-glucanase-like"/>
</dbReference>
<evidence type="ECO:0000259" key="3">
    <source>
        <dbReference type="PROSITE" id="PS51762"/>
    </source>
</evidence>
<evidence type="ECO:0000313" key="4">
    <source>
        <dbReference type="EMBL" id="CAE7207679.1"/>
    </source>
</evidence>
<dbReference type="GO" id="GO:0004553">
    <property type="term" value="F:hydrolase activity, hydrolyzing O-glycosyl compounds"/>
    <property type="evidence" value="ECO:0007669"/>
    <property type="project" value="InterPro"/>
</dbReference>
<gene>
    <name evidence="4" type="primary">glcA</name>
    <name evidence="4" type="ORF">SNAT2548_LOCUS6724</name>
</gene>
<accession>A0A812JIS6</accession>
<protein>
    <submittedName>
        <fullName evidence="4">GlcA protein</fullName>
    </submittedName>
</protein>
<dbReference type="PROSITE" id="PS51762">
    <property type="entry name" value="GH16_2"/>
    <property type="match status" value="1"/>
</dbReference>
<evidence type="ECO:0000256" key="2">
    <source>
        <dbReference type="SAM" id="SignalP"/>
    </source>
</evidence>